<gene>
    <name evidence="4" type="ORF">BO71DRAFT_487213</name>
</gene>
<dbReference type="InterPro" id="IPR050425">
    <property type="entry name" value="NAD(P)_dehydrat-like"/>
</dbReference>
<dbReference type="AlphaFoldDB" id="A0A319CZ64"/>
<dbReference type="Gene3D" id="3.40.50.720">
    <property type="entry name" value="NAD(P)-binding Rossmann-like Domain"/>
    <property type="match status" value="1"/>
</dbReference>
<protein>
    <submittedName>
        <fullName evidence="4">NAD(P)-binding protein</fullName>
    </submittedName>
</protein>
<dbReference type="SUPFAM" id="SSF51735">
    <property type="entry name" value="NAD(P)-binding Rossmann-fold domains"/>
    <property type="match status" value="1"/>
</dbReference>
<evidence type="ECO:0000313" key="4">
    <source>
        <dbReference type="EMBL" id="PYH90334.1"/>
    </source>
</evidence>
<feature type="domain" description="NAD-dependent epimerase/dehydratase" evidence="3">
    <location>
        <begin position="5"/>
        <end position="146"/>
    </location>
</feature>
<dbReference type="EMBL" id="KZ825987">
    <property type="protein sequence ID" value="PYH90334.1"/>
    <property type="molecule type" value="Genomic_DNA"/>
</dbReference>
<dbReference type="Proteomes" id="UP000247810">
    <property type="component" value="Unassembled WGS sequence"/>
</dbReference>
<keyword evidence="5" id="KW-1185">Reference proteome</keyword>
<comment type="similarity">
    <text evidence="2">Belongs to the NAD(P)-dependent epimerase/dehydratase family. Dihydroflavonol-4-reductase subfamily.</text>
</comment>
<dbReference type="InterPro" id="IPR001509">
    <property type="entry name" value="Epimerase_deHydtase"/>
</dbReference>
<dbReference type="OrthoDB" id="2735536at2759"/>
<dbReference type="GO" id="GO:0016616">
    <property type="term" value="F:oxidoreductase activity, acting on the CH-OH group of donors, NAD or NADP as acceptor"/>
    <property type="evidence" value="ECO:0007669"/>
    <property type="project" value="TreeGrafter"/>
</dbReference>
<evidence type="ECO:0000256" key="1">
    <source>
        <dbReference type="ARBA" id="ARBA00023002"/>
    </source>
</evidence>
<evidence type="ECO:0000313" key="5">
    <source>
        <dbReference type="Proteomes" id="UP000247810"/>
    </source>
</evidence>
<reference evidence="4 5" key="1">
    <citation type="submission" date="2018-02" db="EMBL/GenBank/DDBJ databases">
        <title>The genomes of Aspergillus section Nigri reveals drivers in fungal speciation.</title>
        <authorList>
            <consortium name="DOE Joint Genome Institute"/>
            <person name="Vesth T.C."/>
            <person name="Nybo J."/>
            <person name="Theobald S."/>
            <person name="Brandl J."/>
            <person name="Frisvad J.C."/>
            <person name="Nielsen K.F."/>
            <person name="Lyhne E.K."/>
            <person name="Kogle M.E."/>
            <person name="Kuo A."/>
            <person name="Riley R."/>
            <person name="Clum A."/>
            <person name="Nolan M."/>
            <person name="Lipzen A."/>
            <person name="Salamov A."/>
            <person name="Henrissat B."/>
            <person name="Wiebenga A."/>
            <person name="De vries R.P."/>
            <person name="Grigoriev I.V."/>
            <person name="Mortensen U.H."/>
            <person name="Andersen M.R."/>
            <person name="Baker S.E."/>
        </authorList>
    </citation>
    <scope>NUCLEOTIDE SEQUENCE [LARGE SCALE GENOMIC DNA]</scope>
    <source>
        <strain evidence="4 5">CBS 707.79</strain>
    </source>
</reference>
<evidence type="ECO:0000259" key="3">
    <source>
        <dbReference type="Pfam" id="PF01370"/>
    </source>
</evidence>
<accession>A0A319CZ64</accession>
<keyword evidence="1" id="KW-0560">Oxidoreductase</keyword>
<dbReference type="VEuPathDB" id="FungiDB:BO71DRAFT_487213"/>
<proteinExistence type="inferred from homology"/>
<name>A0A319CZ64_9EURO</name>
<organism evidence="4 5">
    <name type="scientific">Aspergillus ellipticus CBS 707.79</name>
    <dbReference type="NCBI Taxonomy" id="1448320"/>
    <lineage>
        <taxon>Eukaryota</taxon>
        <taxon>Fungi</taxon>
        <taxon>Dikarya</taxon>
        <taxon>Ascomycota</taxon>
        <taxon>Pezizomycotina</taxon>
        <taxon>Eurotiomycetes</taxon>
        <taxon>Eurotiomycetidae</taxon>
        <taxon>Eurotiales</taxon>
        <taxon>Aspergillaceae</taxon>
        <taxon>Aspergillus</taxon>
        <taxon>Aspergillus subgen. Circumdati</taxon>
    </lineage>
</organism>
<dbReference type="InterPro" id="IPR036291">
    <property type="entry name" value="NAD(P)-bd_dom_sf"/>
</dbReference>
<dbReference type="PANTHER" id="PTHR10366">
    <property type="entry name" value="NAD DEPENDENT EPIMERASE/DEHYDRATASE"/>
    <property type="match status" value="1"/>
</dbReference>
<dbReference type="STRING" id="1448320.A0A319CZ64"/>
<dbReference type="Pfam" id="PF01370">
    <property type="entry name" value="Epimerase"/>
    <property type="match status" value="1"/>
</dbReference>
<dbReference type="PANTHER" id="PTHR10366:SF564">
    <property type="entry name" value="STEROL-4-ALPHA-CARBOXYLATE 3-DEHYDROGENASE, DECARBOXYLATING"/>
    <property type="match status" value="1"/>
</dbReference>
<sequence length="353" mass="37229">MKVLLTNANTSIGSHVLHELSRQGHETVFASPTPKSTSSTLRLYKKFVTSTSNNTPPPKPITIANPTHKGAFDAALKATSPPFDAIIHIHPPFRASPTDPEKDVLVPAIDGTTSLLTSIRTHAPQVKRVVLLSSTAAIINAAAHRENYDEFSWNPITYEQGLEPGLAYVAGVTLAEKSAWMFMRKKGPGFALTTICAAPGFGPVVHVDELGDGFGTVGGGGWSREGEILALMDGKYKNAAMPDGGPYLWADVRDVATAVVRALESGDAVNQRVLVAEGYWDSGGVVRALREVEGGKFAGVVPGEDVVGGGGGGIGEGVFGFDNGKSRRVLGLEYRGLGESVRDTVESILALRG</sequence>
<evidence type="ECO:0000256" key="2">
    <source>
        <dbReference type="ARBA" id="ARBA00023445"/>
    </source>
</evidence>